<dbReference type="CDD" id="cd07812">
    <property type="entry name" value="SRPBCC"/>
    <property type="match status" value="1"/>
</dbReference>
<dbReference type="InterPro" id="IPR023393">
    <property type="entry name" value="START-like_dom_sf"/>
</dbReference>
<proteinExistence type="predicted"/>
<dbReference type="Gene3D" id="3.30.530.20">
    <property type="match status" value="1"/>
</dbReference>
<dbReference type="InterPro" id="IPR019587">
    <property type="entry name" value="Polyketide_cyclase/dehydratase"/>
</dbReference>
<organism evidence="1 2">
    <name type="scientific">Streptomyces vastus</name>
    <dbReference type="NCBI Taxonomy" id="285451"/>
    <lineage>
        <taxon>Bacteria</taxon>
        <taxon>Bacillati</taxon>
        <taxon>Actinomycetota</taxon>
        <taxon>Actinomycetes</taxon>
        <taxon>Kitasatosporales</taxon>
        <taxon>Streptomycetaceae</taxon>
        <taxon>Streptomyces</taxon>
    </lineage>
</organism>
<dbReference type="RefSeq" id="WP_344390693.1">
    <property type="nucleotide sequence ID" value="NZ_BAAASJ010000032.1"/>
</dbReference>
<dbReference type="Proteomes" id="UP001500151">
    <property type="component" value="Unassembled WGS sequence"/>
</dbReference>
<dbReference type="SUPFAM" id="SSF55961">
    <property type="entry name" value="Bet v1-like"/>
    <property type="match status" value="1"/>
</dbReference>
<comment type="caution">
    <text evidence="1">The sequence shown here is derived from an EMBL/GenBank/DDBJ whole genome shotgun (WGS) entry which is preliminary data.</text>
</comment>
<evidence type="ECO:0000313" key="1">
    <source>
        <dbReference type="EMBL" id="GAA2635655.1"/>
    </source>
</evidence>
<sequence>MVRIGALGAVTVAATGVAAGYLGLVTGAVPLDLGVGRRTRPLGPRSVGIAAPRETVFEVIAQPYLGRATRAMREKVQVLERGSDMVLAAHRTPVAGGRLTATTVETVRFARPERVDFRLVRGPVPAVTETFELTEEQGGTRLVHRGELGTDLWALGRWWGGAVAPRWEAAVAATLEAVKQEAERRTALG</sequence>
<name>A0ABN3QVD3_9ACTN</name>
<evidence type="ECO:0000313" key="2">
    <source>
        <dbReference type="Proteomes" id="UP001500151"/>
    </source>
</evidence>
<gene>
    <name evidence="1" type="ORF">GCM10010307_31960</name>
</gene>
<dbReference type="EMBL" id="BAAASJ010000032">
    <property type="protein sequence ID" value="GAA2635655.1"/>
    <property type="molecule type" value="Genomic_DNA"/>
</dbReference>
<keyword evidence="2" id="KW-1185">Reference proteome</keyword>
<reference evidence="1 2" key="1">
    <citation type="journal article" date="2019" name="Int. J. Syst. Evol. Microbiol.">
        <title>The Global Catalogue of Microorganisms (GCM) 10K type strain sequencing project: providing services to taxonomists for standard genome sequencing and annotation.</title>
        <authorList>
            <consortium name="The Broad Institute Genomics Platform"/>
            <consortium name="The Broad Institute Genome Sequencing Center for Infectious Disease"/>
            <person name="Wu L."/>
            <person name="Ma J."/>
        </authorList>
    </citation>
    <scope>NUCLEOTIDE SEQUENCE [LARGE SCALE GENOMIC DNA]</scope>
    <source>
        <strain evidence="1 2">JCM 4524</strain>
    </source>
</reference>
<evidence type="ECO:0008006" key="3">
    <source>
        <dbReference type="Google" id="ProtNLM"/>
    </source>
</evidence>
<accession>A0ABN3QVD3</accession>
<protein>
    <recommendedName>
        <fullName evidence="3">SRPBCC family protein</fullName>
    </recommendedName>
</protein>
<dbReference type="Pfam" id="PF10604">
    <property type="entry name" value="Polyketide_cyc2"/>
    <property type="match status" value="1"/>
</dbReference>